<proteinExistence type="predicted"/>
<dbReference type="Gramene" id="OQU88201">
    <property type="protein sequence ID" value="OQU88201"/>
    <property type="gene ID" value="SORBI_3003G426750"/>
</dbReference>
<feature type="transmembrane region" description="Helical" evidence="1">
    <location>
        <begin position="49"/>
        <end position="67"/>
    </location>
</feature>
<dbReference type="InParanoid" id="A0A1W0W1H0"/>
<organism evidence="2 3">
    <name type="scientific">Sorghum bicolor</name>
    <name type="common">Sorghum</name>
    <name type="synonym">Sorghum vulgare</name>
    <dbReference type="NCBI Taxonomy" id="4558"/>
    <lineage>
        <taxon>Eukaryota</taxon>
        <taxon>Viridiplantae</taxon>
        <taxon>Streptophyta</taxon>
        <taxon>Embryophyta</taxon>
        <taxon>Tracheophyta</taxon>
        <taxon>Spermatophyta</taxon>
        <taxon>Magnoliopsida</taxon>
        <taxon>Liliopsida</taxon>
        <taxon>Poales</taxon>
        <taxon>Poaceae</taxon>
        <taxon>PACMAD clade</taxon>
        <taxon>Panicoideae</taxon>
        <taxon>Andropogonodae</taxon>
        <taxon>Andropogoneae</taxon>
        <taxon>Sorghinae</taxon>
        <taxon>Sorghum</taxon>
    </lineage>
</organism>
<keyword evidence="1" id="KW-0812">Transmembrane</keyword>
<protein>
    <submittedName>
        <fullName evidence="2">Uncharacterized protein</fullName>
    </submittedName>
</protein>
<evidence type="ECO:0000313" key="2">
    <source>
        <dbReference type="EMBL" id="OQU88201.1"/>
    </source>
</evidence>
<keyword evidence="1" id="KW-1133">Transmembrane helix</keyword>
<keyword evidence="1" id="KW-0472">Membrane</keyword>
<gene>
    <name evidence="2" type="ORF">SORBI_3003G426750</name>
</gene>
<evidence type="ECO:0000256" key="1">
    <source>
        <dbReference type="SAM" id="Phobius"/>
    </source>
</evidence>
<name>A0A1W0W1H0_SORBI</name>
<evidence type="ECO:0000313" key="3">
    <source>
        <dbReference type="Proteomes" id="UP000000768"/>
    </source>
</evidence>
<reference evidence="3" key="2">
    <citation type="journal article" date="2018" name="Plant J.">
        <title>The Sorghum bicolor reference genome: improved assembly, gene annotations, a transcriptome atlas, and signatures of genome organization.</title>
        <authorList>
            <person name="McCormick R.F."/>
            <person name="Truong S.K."/>
            <person name="Sreedasyam A."/>
            <person name="Jenkins J."/>
            <person name="Shu S."/>
            <person name="Sims D."/>
            <person name="Kennedy M."/>
            <person name="Amirebrahimi M."/>
            <person name="Weers B.D."/>
            <person name="McKinley B."/>
            <person name="Mattison A."/>
            <person name="Morishige D.T."/>
            <person name="Grimwood J."/>
            <person name="Schmutz J."/>
            <person name="Mullet J.E."/>
        </authorList>
    </citation>
    <scope>NUCLEOTIDE SEQUENCE [LARGE SCALE GENOMIC DNA]</scope>
    <source>
        <strain evidence="3">cv. BTx623</strain>
    </source>
</reference>
<dbReference type="Proteomes" id="UP000000768">
    <property type="component" value="Chromosome 3"/>
</dbReference>
<dbReference type="EMBL" id="CM000762">
    <property type="protein sequence ID" value="OQU88201.1"/>
    <property type="molecule type" value="Genomic_DNA"/>
</dbReference>
<reference evidence="2 3" key="1">
    <citation type="journal article" date="2009" name="Nature">
        <title>The Sorghum bicolor genome and the diversification of grasses.</title>
        <authorList>
            <person name="Paterson A.H."/>
            <person name="Bowers J.E."/>
            <person name="Bruggmann R."/>
            <person name="Dubchak I."/>
            <person name="Grimwood J."/>
            <person name="Gundlach H."/>
            <person name="Haberer G."/>
            <person name="Hellsten U."/>
            <person name="Mitros T."/>
            <person name="Poliakov A."/>
            <person name="Schmutz J."/>
            <person name="Spannagl M."/>
            <person name="Tang H."/>
            <person name="Wang X."/>
            <person name="Wicker T."/>
            <person name="Bharti A.K."/>
            <person name="Chapman J."/>
            <person name="Feltus F.A."/>
            <person name="Gowik U."/>
            <person name="Grigoriev I.V."/>
            <person name="Lyons E."/>
            <person name="Maher C.A."/>
            <person name="Martis M."/>
            <person name="Narechania A."/>
            <person name="Otillar R.P."/>
            <person name="Penning B.W."/>
            <person name="Salamov A.A."/>
            <person name="Wang Y."/>
            <person name="Zhang L."/>
            <person name="Carpita N.C."/>
            <person name="Freeling M."/>
            <person name="Gingle A.R."/>
            <person name="Hash C.T."/>
            <person name="Keller B."/>
            <person name="Klein P."/>
            <person name="Kresovich S."/>
            <person name="McCann M.C."/>
            <person name="Ming R."/>
            <person name="Peterson D.G."/>
            <person name="Mehboob-ur-Rahman"/>
            <person name="Ware D."/>
            <person name="Westhoff P."/>
            <person name="Mayer K.F."/>
            <person name="Messing J."/>
            <person name="Rokhsar D.S."/>
        </authorList>
    </citation>
    <scope>NUCLEOTIDE SEQUENCE [LARGE SCALE GENOMIC DNA]</scope>
    <source>
        <strain evidence="3">cv. BTx623</strain>
    </source>
</reference>
<accession>A0A1W0W1H0</accession>
<sequence>MACQRWPASTSSSQRIGGWISKMSVSSRSSLWLVEHQTLYPLQDLCFQYFWLCLFISAVHSALLIAMPEVATACLCSCVLSTGAT</sequence>
<keyword evidence="3" id="KW-1185">Reference proteome</keyword>
<dbReference type="AlphaFoldDB" id="A0A1W0W1H0"/>